<dbReference type="PROSITE" id="PS50067">
    <property type="entry name" value="KINESIN_MOTOR_2"/>
    <property type="match status" value="1"/>
</dbReference>
<evidence type="ECO:0000256" key="7">
    <source>
        <dbReference type="ARBA" id="ARBA00023212"/>
    </source>
</evidence>
<dbReference type="GO" id="GO:0005634">
    <property type="term" value="C:nucleus"/>
    <property type="evidence" value="ECO:0007669"/>
    <property type="project" value="TreeGrafter"/>
</dbReference>
<dbReference type="Gene3D" id="3.40.850.10">
    <property type="entry name" value="Kinesin motor domain"/>
    <property type="match status" value="1"/>
</dbReference>
<name>A0A8J6HVP5_TENMO</name>
<feature type="binding site" evidence="8">
    <location>
        <begin position="56"/>
        <end position="63"/>
    </location>
    <ligand>
        <name>ATP</name>
        <dbReference type="ChEBI" id="CHEBI:30616"/>
    </ligand>
</feature>
<dbReference type="PANTHER" id="PTHR47970">
    <property type="entry name" value="KINESIN-LIKE PROTEIN KIF11"/>
    <property type="match status" value="1"/>
</dbReference>
<evidence type="ECO:0000313" key="12">
    <source>
        <dbReference type="Proteomes" id="UP000719412"/>
    </source>
</evidence>
<dbReference type="InterPro" id="IPR019821">
    <property type="entry name" value="Kinesin_motor_CS"/>
</dbReference>
<dbReference type="InterPro" id="IPR047149">
    <property type="entry name" value="KIF11-like"/>
</dbReference>
<reference evidence="11" key="1">
    <citation type="journal article" date="2020" name="J Insects Food Feed">
        <title>The yellow mealworm (Tenebrio molitor) genome: a resource for the emerging insects as food and feed industry.</title>
        <authorList>
            <person name="Eriksson T."/>
            <person name="Andere A."/>
            <person name="Kelstrup H."/>
            <person name="Emery V."/>
            <person name="Picard C."/>
        </authorList>
    </citation>
    <scope>NUCLEOTIDE SEQUENCE</scope>
    <source>
        <strain evidence="11">Stoneville</strain>
        <tissue evidence="11">Whole head</tissue>
    </source>
</reference>
<dbReference type="GO" id="GO:0007018">
    <property type="term" value="P:microtubule-based movement"/>
    <property type="evidence" value="ECO:0007669"/>
    <property type="project" value="InterPro"/>
</dbReference>
<comment type="subcellular location">
    <subcellularLocation>
        <location evidence="1">Cytoplasm</location>
        <location evidence="1">Cytoskeleton</location>
    </subcellularLocation>
</comment>
<dbReference type="AlphaFoldDB" id="A0A8J6HVP5"/>
<dbReference type="GO" id="GO:0005524">
    <property type="term" value="F:ATP binding"/>
    <property type="evidence" value="ECO:0007669"/>
    <property type="project" value="UniProtKB-UniRule"/>
</dbReference>
<dbReference type="Pfam" id="PF00225">
    <property type="entry name" value="Kinesin"/>
    <property type="match status" value="1"/>
</dbReference>
<dbReference type="GO" id="GO:0005876">
    <property type="term" value="C:spindle microtubule"/>
    <property type="evidence" value="ECO:0007669"/>
    <property type="project" value="TreeGrafter"/>
</dbReference>
<comment type="caution">
    <text evidence="11">The sequence shown here is derived from an EMBL/GenBank/DDBJ whole genome shotgun (WGS) entry which is preliminary data.</text>
</comment>
<feature type="domain" description="Kinesin motor" evidence="10">
    <location>
        <begin position="1"/>
        <end position="260"/>
    </location>
</feature>
<evidence type="ECO:0000256" key="2">
    <source>
        <dbReference type="ARBA" id="ARBA00022490"/>
    </source>
</evidence>
<protein>
    <recommendedName>
        <fullName evidence="9">Kinesin-like protein</fullName>
    </recommendedName>
</protein>
<accession>A0A8J6HVP5</accession>
<evidence type="ECO:0000256" key="8">
    <source>
        <dbReference type="PROSITE-ProRule" id="PRU00283"/>
    </source>
</evidence>
<keyword evidence="12" id="KW-1185">Reference proteome</keyword>
<dbReference type="GO" id="GO:0008017">
    <property type="term" value="F:microtubule binding"/>
    <property type="evidence" value="ECO:0007669"/>
    <property type="project" value="InterPro"/>
</dbReference>
<evidence type="ECO:0000256" key="6">
    <source>
        <dbReference type="ARBA" id="ARBA00023175"/>
    </source>
</evidence>
<dbReference type="SUPFAM" id="SSF52540">
    <property type="entry name" value="P-loop containing nucleoside triphosphate hydrolases"/>
    <property type="match status" value="1"/>
</dbReference>
<evidence type="ECO:0000256" key="3">
    <source>
        <dbReference type="ARBA" id="ARBA00022701"/>
    </source>
</evidence>
<evidence type="ECO:0000256" key="1">
    <source>
        <dbReference type="ARBA" id="ARBA00004245"/>
    </source>
</evidence>
<keyword evidence="7" id="KW-0206">Cytoskeleton</keyword>
<dbReference type="GO" id="GO:0072686">
    <property type="term" value="C:mitotic spindle"/>
    <property type="evidence" value="ECO:0007669"/>
    <property type="project" value="TreeGrafter"/>
</dbReference>
<proteinExistence type="inferred from homology"/>
<evidence type="ECO:0000256" key="5">
    <source>
        <dbReference type="ARBA" id="ARBA00022840"/>
    </source>
</evidence>
<evidence type="ECO:0000256" key="9">
    <source>
        <dbReference type="RuleBase" id="RU000394"/>
    </source>
</evidence>
<dbReference type="EMBL" id="JABDTM020007180">
    <property type="protein sequence ID" value="KAH0821595.1"/>
    <property type="molecule type" value="Genomic_DNA"/>
</dbReference>
<dbReference type="PANTHER" id="PTHR47970:SF12">
    <property type="entry name" value="KINESIN FAMILY MEMBER 11"/>
    <property type="match status" value="1"/>
</dbReference>
<dbReference type="GO" id="GO:0051231">
    <property type="term" value="P:spindle elongation"/>
    <property type="evidence" value="ECO:0007669"/>
    <property type="project" value="TreeGrafter"/>
</dbReference>
<keyword evidence="5 8" id="KW-0067">ATP-binding</keyword>
<dbReference type="GO" id="GO:0008574">
    <property type="term" value="F:plus-end-directed microtubule motor activity"/>
    <property type="evidence" value="ECO:0007669"/>
    <property type="project" value="TreeGrafter"/>
</dbReference>
<comment type="similarity">
    <text evidence="8 9">Belongs to the TRAFAC class myosin-kinesin ATPase superfamily. Kinesin family.</text>
</comment>
<evidence type="ECO:0000259" key="10">
    <source>
        <dbReference type="PROSITE" id="PS50067"/>
    </source>
</evidence>
<dbReference type="GO" id="GO:0090307">
    <property type="term" value="P:mitotic spindle assembly"/>
    <property type="evidence" value="ECO:0007669"/>
    <property type="project" value="TreeGrafter"/>
</dbReference>
<keyword evidence="3 9" id="KW-0493">Microtubule</keyword>
<organism evidence="11 12">
    <name type="scientific">Tenebrio molitor</name>
    <name type="common">Yellow mealworm beetle</name>
    <dbReference type="NCBI Taxonomy" id="7067"/>
    <lineage>
        <taxon>Eukaryota</taxon>
        <taxon>Metazoa</taxon>
        <taxon>Ecdysozoa</taxon>
        <taxon>Arthropoda</taxon>
        <taxon>Hexapoda</taxon>
        <taxon>Insecta</taxon>
        <taxon>Pterygota</taxon>
        <taxon>Neoptera</taxon>
        <taxon>Endopterygota</taxon>
        <taxon>Coleoptera</taxon>
        <taxon>Polyphaga</taxon>
        <taxon>Cucujiformia</taxon>
        <taxon>Tenebrionidae</taxon>
        <taxon>Tenebrio</taxon>
    </lineage>
</organism>
<evidence type="ECO:0000256" key="4">
    <source>
        <dbReference type="ARBA" id="ARBA00022741"/>
    </source>
</evidence>
<dbReference type="InterPro" id="IPR001752">
    <property type="entry name" value="Kinesin_motor_dom"/>
</dbReference>
<dbReference type="PRINTS" id="PR00380">
    <property type="entry name" value="KINESINHEAVY"/>
</dbReference>
<sequence length="260" mass="28568">MTNNELVVRSGAVERRYGFDGVFGEETSQKEVYNSVVSPLIDCIIAGYNCTVFAYGQTGTGKTYTMIGDRIDTLEDVSVGMIPRSASHLFDELERIDSKIEHTVRVSFIEIYNEEVRDLLTGGGTTVKIYDDPENRGSVCVKGVKEATVFTVQEVNELLQVGLAERQTTSTNVNRQSSRSHSIFTLSVVTRELTVEGDELIKVGKLYLVDLAGSENIGRSGSTEMRAREAGNINKSLLTLGKVIKALAQKAQHEARPRPA</sequence>
<dbReference type="Proteomes" id="UP000719412">
    <property type="component" value="Unassembled WGS sequence"/>
</dbReference>
<keyword evidence="6 8" id="KW-0505">Motor protein</keyword>
<dbReference type="InterPro" id="IPR036961">
    <property type="entry name" value="Kinesin_motor_dom_sf"/>
</dbReference>
<gene>
    <name evidence="11" type="ORF">GEV33_001196</name>
</gene>
<keyword evidence="4 8" id="KW-0547">Nucleotide-binding</keyword>
<dbReference type="InterPro" id="IPR027417">
    <property type="entry name" value="P-loop_NTPase"/>
</dbReference>
<keyword evidence="2" id="KW-0963">Cytoplasm</keyword>
<reference evidence="11" key="2">
    <citation type="submission" date="2021-08" db="EMBL/GenBank/DDBJ databases">
        <authorList>
            <person name="Eriksson T."/>
        </authorList>
    </citation>
    <scope>NUCLEOTIDE SEQUENCE</scope>
    <source>
        <strain evidence="11">Stoneville</strain>
        <tissue evidence="11">Whole head</tissue>
    </source>
</reference>
<dbReference type="SMART" id="SM00129">
    <property type="entry name" value="KISc"/>
    <property type="match status" value="1"/>
</dbReference>
<evidence type="ECO:0000313" key="11">
    <source>
        <dbReference type="EMBL" id="KAH0821595.1"/>
    </source>
</evidence>
<dbReference type="PROSITE" id="PS00411">
    <property type="entry name" value="KINESIN_MOTOR_1"/>
    <property type="match status" value="1"/>
</dbReference>